<evidence type="ECO:0000259" key="2">
    <source>
        <dbReference type="Pfam" id="PF13476"/>
    </source>
</evidence>
<dbReference type="Gene3D" id="3.40.50.300">
    <property type="entry name" value="P-loop containing nucleotide triphosphate hydrolases"/>
    <property type="match status" value="1"/>
</dbReference>
<protein>
    <submittedName>
        <fullName evidence="3">Uncharacterized protein</fullName>
    </submittedName>
</protein>
<evidence type="ECO:0000259" key="1">
    <source>
        <dbReference type="Pfam" id="PF13304"/>
    </source>
</evidence>
<dbReference type="GO" id="GO:0006302">
    <property type="term" value="P:double-strand break repair"/>
    <property type="evidence" value="ECO:0007669"/>
    <property type="project" value="InterPro"/>
</dbReference>
<dbReference type="InterPro" id="IPR051396">
    <property type="entry name" value="Bact_Antivir_Def_Nuclease"/>
</dbReference>
<name>A0A0F9S1K6_9ZZZZ</name>
<dbReference type="InterPro" id="IPR038729">
    <property type="entry name" value="Rad50/SbcC_AAA"/>
</dbReference>
<dbReference type="Pfam" id="PF13476">
    <property type="entry name" value="AAA_23"/>
    <property type="match status" value="1"/>
</dbReference>
<evidence type="ECO:0000313" key="3">
    <source>
        <dbReference type="EMBL" id="KKN60974.1"/>
    </source>
</evidence>
<dbReference type="PANTHER" id="PTHR43581">
    <property type="entry name" value="ATP/GTP PHOSPHATASE"/>
    <property type="match status" value="1"/>
</dbReference>
<proteinExistence type="predicted"/>
<dbReference type="InterPro" id="IPR027417">
    <property type="entry name" value="P-loop_NTPase"/>
</dbReference>
<feature type="domain" description="Rad50/SbcC-type AAA" evidence="2">
    <location>
        <begin position="17"/>
        <end position="88"/>
    </location>
</feature>
<accession>A0A0F9S1K6</accession>
<feature type="domain" description="ATPase AAA-type core" evidence="1">
    <location>
        <begin position="196"/>
        <end position="321"/>
    </location>
</feature>
<gene>
    <name evidence="3" type="ORF">LCGC14_0526640</name>
</gene>
<dbReference type="SUPFAM" id="SSF52540">
    <property type="entry name" value="P-loop containing nucleoside triphosphate hydrolases"/>
    <property type="match status" value="1"/>
</dbReference>
<comment type="caution">
    <text evidence="3">The sequence shown here is derived from an EMBL/GenBank/DDBJ whole genome shotgun (WGS) entry which is preliminary data.</text>
</comment>
<dbReference type="AlphaFoldDB" id="A0A0F9S1K6"/>
<sequence length="424" mass="48255">MHQQRSLKLTASYIENLHLENVRQFKKLNITFNKGFNFIAGPNGCGKTSILAGISHCFSHQSFKFSRFKDDSQFWVDVKVNNNDKRIGSGPHSLNLAGYRKDSLKSWIKPPKAEGRESLSINEAITIIKGFCPLFIGAHRSIKYKQISGMKREMPLDQQINSNLSSSSESLYGEKESNIKQWFVNRYFVIDKDWAQEERANWFHMIENLPFIGPFNSNFSYIRTGQELEPIFSIYGEECYLEELSAGFQAVLSIIANIFEWVEGTNEPGKRIALNAEGTVLIDELDLHLHPEWQFSLREGLSRIFPNLQFIVTTHSPHLLSSAGENEVIIMQKQDDNKYTLQPSKKRFSGWNTDQILSEIMGVKSLENKDYEKLIAIALVKIEESSIQGLRNAISNLVEVCHPGDSIVTVLKARLASMVALQDD</sequence>
<reference evidence="3" key="1">
    <citation type="journal article" date="2015" name="Nature">
        <title>Complex archaea that bridge the gap between prokaryotes and eukaryotes.</title>
        <authorList>
            <person name="Spang A."/>
            <person name="Saw J.H."/>
            <person name="Jorgensen S.L."/>
            <person name="Zaremba-Niedzwiedzka K."/>
            <person name="Martijn J."/>
            <person name="Lind A.E."/>
            <person name="van Eijk R."/>
            <person name="Schleper C."/>
            <person name="Guy L."/>
            <person name="Ettema T.J."/>
        </authorList>
    </citation>
    <scope>NUCLEOTIDE SEQUENCE</scope>
</reference>
<dbReference type="GO" id="GO:0016887">
    <property type="term" value="F:ATP hydrolysis activity"/>
    <property type="evidence" value="ECO:0007669"/>
    <property type="project" value="InterPro"/>
</dbReference>
<dbReference type="InterPro" id="IPR003959">
    <property type="entry name" value="ATPase_AAA_core"/>
</dbReference>
<organism evidence="3">
    <name type="scientific">marine sediment metagenome</name>
    <dbReference type="NCBI Taxonomy" id="412755"/>
    <lineage>
        <taxon>unclassified sequences</taxon>
        <taxon>metagenomes</taxon>
        <taxon>ecological metagenomes</taxon>
    </lineage>
</organism>
<dbReference type="Pfam" id="PF13304">
    <property type="entry name" value="AAA_21"/>
    <property type="match status" value="1"/>
</dbReference>
<dbReference type="GO" id="GO:0005524">
    <property type="term" value="F:ATP binding"/>
    <property type="evidence" value="ECO:0007669"/>
    <property type="project" value="InterPro"/>
</dbReference>
<dbReference type="PANTHER" id="PTHR43581:SF4">
    <property type="entry name" value="ATP_GTP PHOSPHATASE"/>
    <property type="match status" value="1"/>
</dbReference>
<dbReference type="EMBL" id="LAZR01000676">
    <property type="protein sequence ID" value="KKN60974.1"/>
    <property type="molecule type" value="Genomic_DNA"/>
</dbReference>